<sequence>MNRFFLLENITTTSRKCAWMLGLALVACGPDTEKSTDADTSTTTGTATEDPTAGTSEPTSTSEPTTAGETTDGSETATTSDATSDPTVGETETATTTTETTTGPLTTSQGCENFLPPIQPESIEPLTVGVAVEIAFTVPGLEDNTTWTPEGELPAGLEFTVETGVLAGTPTMAGSFDFSLSAAPTMDIPECPTLPAFTQYEIIVNE</sequence>
<dbReference type="AlphaFoldDB" id="A0A9X3J0P5"/>
<dbReference type="EMBL" id="JAPNKE010000002">
    <property type="protein sequence ID" value="MCY1009854.1"/>
    <property type="molecule type" value="Genomic_DNA"/>
</dbReference>
<gene>
    <name evidence="2" type="ORF">OV079_30700</name>
</gene>
<feature type="compositionally biased region" description="Low complexity" evidence="1">
    <location>
        <begin position="38"/>
        <end position="107"/>
    </location>
</feature>
<keyword evidence="3" id="KW-1185">Reference proteome</keyword>
<dbReference type="PROSITE" id="PS51257">
    <property type="entry name" value="PROKAR_LIPOPROTEIN"/>
    <property type="match status" value="1"/>
</dbReference>
<dbReference type="Gene3D" id="2.60.40.10">
    <property type="entry name" value="Immunoglobulins"/>
    <property type="match status" value="1"/>
</dbReference>
<evidence type="ECO:0000313" key="2">
    <source>
        <dbReference type="EMBL" id="MCY1009854.1"/>
    </source>
</evidence>
<feature type="region of interest" description="Disordered" evidence="1">
    <location>
        <begin position="31"/>
        <end position="118"/>
    </location>
</feature>
<dbReference type="SUPFAM" id="SSF49313">
    <property type="entry name" value="Cadherin-like"/>
    <property type="match status" value="1"/>
</dbReference>
<dbReference type="RefSeq" id="WP_267772580.1">
    <property type="nucleotide sequence ID" value="NZ_JAPNKE010000002.1"/>
</dbReference>
<dbReference type="InterPro" id="IPR015919">
    <property type="entry name" value="Cadherin-like_sf"/>
</dbReference>
<dbReference type="GO" id="GO:0016020">
    <property type="term" value="C:membrane"/>
    <property type="evidence" value="ECO:0007669"/>
    <property type="project" value="InterPro"/>
</dbReference>
<evidence type="ECO:0000313" key="3">
    <source>
        <dbReference type="Proteomes" id="UP001150924"/>
    </source>
</evidence>
<proteinExistence type="predicted"/>
<evidence type="ECO:0000256" key="1">
    <source>
        <dbReference type="SAM" id="MobiDB-lite"/>
    </source>
</evidence>
<dbReference type="InterPro" id="IPR013783">
    <property type="entry name" value="Ig-like_fold"/>
</dbReference>
<protein>
    <submittedName>
        <fullName evidence="2">Ig domain-containing protein</fullName>
    </submittedName>
</protein>
<dbReference type="Pfam" id="PF05345">
    <property type="entry name" value="He_PIG"/>
    <property type="match status" value="1"/>
</dbReference>
<dbReference type="Proteomes" id="UP001150924">
    <property type="component" value="Unassembled WGS sequence"/>
</dbReference>
<name>A0A9X3J0P5_9BACT</name>
<accession>A0A9X3J0P5</accession>
<dbReference type="GO" id="GO:0005509">
    <property type="term" value="F:calcium ion binding"/>
    <property type="evidence" value="ECO:0007669"/>
    <property type="project" value="InterPro"/>
</dbReference>
<reference evidence="2" key="1">
    <citation type="submission" date="2022-11" db="EMBL/GenBank/DDBJ databases">
        <title>Minimal conservation of predation-associated metabolite biosynthetic gene clusters underscores biosynthetic potential of Myxococcota including descriptions for ten novel species: Archangium lansinium sp. nov., Myxococcus landrumus sp. nov., Nannocystis bai.</title>
        <authorList>
            <person name="Ahearne A."/>
            <person name="Stevens C."/>
            <person name="Phillips K."/>
        </authorList>
    </citation>
    <scope>NUCLEOTIDE SEQUENCE</scope>
    <source>
        <strain evidence="2">Na p29</strain>
    </source>
</reference>
<comment type="caution">
    <text evidence="2">The sequence shown here is derived from an EMBL/GenBank/DDBJ whole genome shotgun (WGS) entry which is preliminary data.</text>
</comment>
<organism evidence="2 3">
    <name type="scientific">Nannocystis pusilla</name>
    <dbReference type="NCBI Taxonomy" id="889268"/>
    <lineage>
        <taxon>Bacteria</taxon>
        <taxon>Pseudomonadati</taxon>
        <taxon>Myxococcota</taxon>
        <taxon>Polyangia</taxon>
        <taxon>Nannocystales</taxon>
        <taxon>Nannocystaceae</taxon>
        <taxon>Nannocystis</taxon>
    </lineage>
</organism>